<comment type="subcellular location">
    <subcellularLocation>
        <location evidence="1">Cell inner membrane</location>
        <topology evidence="1">Multi-pass membrane protein</topology>
    </subcellularLocation>
    <subcellularLocation>
        <location evidence="13">Cell membrane</location>
        <topology evidence="13">Multi-pass membrane protein</topology>
    </subcellularLocation>
</comment>
<evidence type="ECO:0000256" key="11">
    <source>
        <dbReference type="ARBA" id="ARBA00023285"/>
    </source>
</evidence>
<evidence type="ECO:0000256" key="1">
    <source>
        <dbReference type="ARBA" id="ARBA00004429"/>
    </source>
</evidence>
<gene>
    <name evidence="13" type="primary">cbiM</name>
    <name evidence="14" type="ORF">KDU71_06175</name>
</gene>
<dbReference type="InterPro" id="IPR018024">
    <property type="entry name" value="CbiM"/>
</dbReference>
<keyword evidence="5 13" id="KW-1003">Cell membrane</keyword>
<proteinExistence type="inferred from homology"/>
<feature type="transmembrane region" description="Helical" evidence="13">
    <location>
        <begin position="64"/>
        <end position="84"/>
    </location>
</feature>
<evidence type="ECO:0000256" key="5">
    <source>
        <dbReference type="ARBA" id="ARBA00022475"/>
    </source>
</evidence>
<keyword evidence="9 13" id="KW-0406">Ion transport</keyword>
<evidence type="ECO:0000256" key="13">
    <source>
        <dbReference type="HAMAP-Rule" id="MF_01462"/>
    </source>
</evidence>
<keyword evidence="3 13" id="KW-0171">Cobalt transport</keyword>
<evidence type="ECO:0000256" key="12">
    <source>
        <dbReference type="ARBA" id="ARBA00060918"/>
    </source>
</evidence>
<feature type="transmembrane region" description="Helical" evidence="13">
    <location>
        <begin position="160"/>
        <end position="183"/>
    </location>
</feature>
<dbReference type="AlphaFoldDB" id="A0A941IXV1"/>
<keyword evidence="8 13" id="KW-1133">Transmembrane helix</keyword>
<evidence type="ECO:0000256" key="3">
    <source>
        <dbReference type="ARBA" id="ARBA00022426"/>
    </source>
</evidence>
<dbReference type="GO" id="GO:0015087">
    <property type="term" value="F:cobalt ion transmembrane transporter activity"/>
    <property type="evidence" value="ECO:0007669"/>
    <property type="project" value="UniProtKB-UniRule"/>
</dbReference>
<feature type="transmembrane region" description="Helical" evidence="13">
    <location>
        <begin position="96"/>
        <end position="122"/>
    </location>
</feature>
<reference evidence="14" key="1">
    <citation type="journal article" date="2018" name="Int. J. Syst. Evol. Microbiol.">
        <title>Carboxylicivirga sediminis sp. nov., isolated from coastal sediment.</title>
        <authorList>
            <person name="Wang F.Q."/>
            <person name="Ren L.H."/>
            <person name="Zou R.J."/>
            <person name="Sun Y.Z."/>
            <person name="Liu X.J."/>
            <person name="Jiang F."/>
            <person name="Liu L.J."/>
        </authorList>
    </citation>
    <scope>NUCLEOTIDE SEQUENCE</scope>
    <source>
        <strain evidence="14">JR1</strain>
    </source>
</reference>
<evidence type="ECO:0000256" key="2">
    <source>
        <dbReference type="ARBA" id="ARBA00004953"/>
    </source>
</evidence>
<evidence type="ECO:0000256" key="6">
    <source>
        <dbReference type="ARBA" id="ARBA00022573"/>
    </source>
</evidence>
<dbReference type="GO" id="GO:0043190">
    <property type="term" value="C:ATP-binding cassette (ABC) transporter complex"/>
    <property type="evidence" value="ECO:0007669"/>
    <property type="project" value="InterPro"/>
</dbReference>
<feature type="transmembrane region" description="Helical" evidence="13">
    <location>
        <begin position="7"/>
        <end position="25"/>
    </location>
</feature>
<dbReference type="HAMAP" id="MF_01462">
    <property type="entry name" value="CbiM"/>
    <property type="match status" value="1"/>
</dbReference>
<feature type="transmembrane region" description="Helical" evidence="13">
    <location>
        <begin position="129"/>
        <end position="148"/>
    </location>
</feature>
<dbReference type="PANTHER" id="PTHR43627:SF1">
    <property type="entry name" value="COBALT TRANSPORT PROTEIN CBIM"/>
    <property type="match status" value="1"/>
</dbReference>
<dbReference type="PANTHER" id="PTHR43627">
    <property type="match status" value="1"/>
</dbReference>
<evidence type="ECO:0000256" key="9">
    <source>
        <dbReference type="ARBA" id="ARBA00023065"/>
    </source>
</evidence>
<evidence type="ECO:0000256" key="8">
    <source>
        <dbReference type="ARBA" id="ARBA00022989"/>
    </source>
</evidence>
<comment type="similarity">
    <text evidence="12 13">Belongs to the CbiM family.</text>
</comment>
<dbReference type="GO" id="GO:0009236">
    <property type="term" value="P:cobalamin biosynthetic process"/>
    <property type="evidence" value="ECO:0007669"/>
    <property type="project" value="UniProtKB-UniRule"/>
</dbReference>
<dbReference type="NCBIfam" id="NF006184">
    <property type="entry name" value="PRK08319.1"/>
    <property type="match status" value="1"/>
</dbReference>
<reference evidence="14" key="2">
    <citation type="submission" date="2021-04" db="EMBL/GenBank/DDBJ databases">
        <authorList>
            <person name="Zhang T."/>
            <person name="Zhang Y."/>
            <person name="Lu D."/>
            <person name="Zuo D."/>
            <person name="Du Z."/>
        </authorList>
    </citation>
    <scope>NUCLEOTIDE SEQUENCE</scope>
    <source>
        <strain evidence="14">JR1</strain>
    </source>
</reference>
<dbReference type="InterPro" id="IPR002751">
    <property type="entry name" value="CbiM/NikMN"/>
</dbReference>
<sequence>MITKANWLVLLMVLMPLQAFGMHIMEGYLPAQWSLAWSVVFIPFLLLGIKSVRQQLAQSPERRMILAMVVAFAFVLSSLKLPSVTGSSSHATGMGFGAALVGPMAMSVVGCIVLLFQVFLLAHGGITTLGANAFAMACVGPIITVLVFKILKKSRCSLRVALFFATVIGNLATYMVTSVQLALAHPDASSGVWGAFLKFIGIFGLTQVPVAIVEGLLTVMVINILVQNDFIKASSIFSMNSVKSFKKKGLAHEKR</sequence>
<keyword evidence="11 13" id="KW-0170">Cobalt</keyword>
<keyword evidence="15" id="KW-1185">Reference proteome</keyword>
<dbReference type="Pfam" id="PF01891">
    <property type="entry name" value="CbiM"/>
    <property type="match status" value="1"/>
</dbReference>
<dbReference type="FunFam" id="1.10.1760.20:FF:000001">
    <property type="entry name" value="Cobalt transport protein CbiM"/>
    <property type="match status" value="1"/>
</dbReference>
<comment type="caution">
    <text evidence="14">The sequence shown here is derived from an EMBL/GenBank/DDBJ whole genome shotgun (WGS) entry which is preliminary data.</text>
</comment>
<keyword evidence="7 13" id="KW-0812">Transmembrane</keyword>
<comment type="function">
    <text evidence="13">Part of the energy-coupling factor (ECF) transporter complex CbiMNOQ involved in cobalt import.</text>
</comment>
<evidence type="ECO:0000256" key="4">
    <source>
        <dbReference type="ARBA" id="ARBA00022448"/>
    </source>
</evidence>
<feature type="transmembrane region" description="Helical" evidence="13">
    <location>
        <begin position="195"/>
        <end position="226"/>
    </location>
</feature>
<comment type="subunit">
    <text evidence="13">Forms an energy-coupling factor (ECF) transporter complex composed of an ATP-binding protein (A component, CbiO), a transmembrane protein (T component, CbiQ) and 2 possible substrate-capture proteins (S components, CbiM and CbiN) of unknown stoichimetry.</text>
</comment>
<protein>
    <recommendedName>
        <fullName evidence="13">Cobalt transport protein CbiM</fullName>
    </recommendedName>
    <alternativeName>
        <fullName evidence="13">Energy-coupling factor transporter probable substrate-capture protein CbiM</fullName>
        <shortName evidence="13">ECF transporter S component CbiM</shortName>
    </alternativeName>
</protein>
<keyword evidence="4 13" id="KW-0813">Transport</keyword>
<comment type="pathway">
    <text evidence="2 13">Cofactor biosynthesis; adenosylcobalamin biosynthesis.</text>
</comment>
<evidence type="ECO:0000313" key="15">
    <source>
        <dbReference type="Proteomes" id="UP000679220"/>
    </source>
</evidence>
<keyword evidence="10 13" id="KW-0472">Membrane</keyword>
<organism evidence="14 15">
    <name type="scientific">Carboxylicivirga sediminis</name>
    <dbReference type="NCBI Taxonomy" id="2006564"/>
    <lineage>
        <taxon>Bacteria</taxon>
        <taxon>Pseudomonadati</taxon>
        <taxon>Bacteroidota</taxon>
        <taxon>Bacteroidia</taxon>
        <taxon>Marinilabiliales</taxon>
        <taxon>Marinilabiliaceae</taxon>
        <taxon>Carboxylicivirga</taxon>
    </lineage>
</organism>
<evidence type="ECO:0000256" key="10">
    <source>
        <dbReference type="ARBA" id="ARBA00023136"/>
    </source>
</evidence>
<accession>A0A941IXV1</accession>
<dbReference type="Proteomes" id="UP000679220">
    <property type="component" value="Unassembled WGS sequence"/>
</dbReference>
<name>A0A941IXV1_9BACT</name>
<dbReference type="EMBL" id="JAGTAR010000007">
    <property type="protein sequence ID" value="MBR8535137.1"/>
    <property type="molecule type" value="Genomic_DNA"/>
</dbReference>
<dbReference type="RefSeq" id="WP_212189044.1">
    <property type="nucleotide sequence ID" value="NZ_JAGTAR010000007.1"/>
</dbReference>
<evidence type="ECO:0000313" key="14">
    <source>
        <dbReference type="EMBL" id="MBR8535137.1"/>
    </source>
</evidence>
<keyword evidence="6 13" id="KW-0169">Cobalamin biosynthesis</keyword>
<dbReference type="NCBIfam" id="TIGR00123">
    <property type="entry name" value="cbiM"/>
    <property type="match status" value="1"/>
</dbReference>
<dbReference type="Gene3D" id="1.10.1760.20">
    <property type="match status" value="1"/>
</dbReference>
<evidence type="ECO:0000256" key="7">
    <source>
        <dbReference type="ARBA" id="ARBA00022692"/>
    </source>
</evidence>